<dbReference type="PATRIC" id="fig|1304275.5.peg.1541"/>
<keyword evidence="1 4" id="KW-0663">Pyridoxal phosphate</keyword>
<evidence type="ECO:0000256" key="2">
    <source>
        <dbReference type="ARBA" id="ARBA00037999"/>
    </source>
</evidence>
<evidence type="ECO:0000313" key="7">
    <source>
        <dbReference type="Proteomes" id="UP000028302"/>
    </source>
</evidence>
<sequence>MQLIDLQTQYRRIKSEVDAGIHAVLEHGRYVNGPEIETLEARLAEYAGVSHCVALSSGTDALLVTLMALGIGRGDEVITTPFTFIATGEMIGLLGATPVFVDIDPATYNIDAARIEAAITERTKAIMPVSLFGQMADMPAINAIGEHHGIPVIEDAAQSFGATFAGQRSCGASLLAATSFFPAKPLGCYGDGGAAFTTDGALAERMRQLRNHGQTAPYQHSMLGINGRLDTMQAAVLLAKLDVFDDEVARREQVATRYSSALSEHVTTPALDERATSVYAQYTIQVDNREAVRSALDAAGIPSAVYYPVPLNRQPPLYSDVPIPESEAAAERVLSIPMHPYLDPADQDRVIEALIAAVKK</sequence>
<feature type="modified residue" description="N6-(pyridoxal phosphate)lysine" evidence="4">
    <location>
        <position position="184"/>
    </location>
</feature>
<gene>
    <name evidence="6" type="ORF">C41B8_07547</name>
</gene>
<dbReference type="PANTHER" id="PTHR30244:SF42">
    <property type="entry name" value="UDP-2-ACETAMIDO-2-DEOXY-3-OXO-D-GLUCURONATE AMINOTRANSFERASE"/>
    <property type="match status" value="1"/>
</dbReference>
<dbReference type="RefSeq" id="WP_037336275.1">
    <property type="nucleotide sequence ID" value="NZ_APNK01000008.1"/>
</dbReference>
<keyword evidence="7" id="KW-1185">Reference proteome</keyword>
<reference evidence="6 7" key="1">
    <citation type="submission" date="2013-03" db="EMBL/GenBank/DDBJ databases">
        <title>Salinisphaera hydrothermalis C41B8 Genome Sequencing.</title>
        <authorList>
            <person name="Li C."/>
            <person name="Lai Q."/>
            <person name="Shao Z."/>
        </authorList>
    </citation>
    <scope>NUCLEOTIDE SEQUENCE [LARGE SCALE GENOMIC DNA]</scope>
    <source>
        <strain evidence="6 7">C41B8</strain>
    </source>
</reference>
<dbReference type="GO" id="GO:0008483">
    <property type="term" value="F:transaminase activity"/>
    <property type="evidence" value="ECO:0007669"/>
    <property type="project" value="UniProtKB-KW"/>
</dbReference>
<evidence type="ECO:0000256" key="3">
    <source>
        <dbReference type="PIRSR" id="PIRSR000390-1"/>
    </source>
</evidence>
<dbReference type="Gene3D" id="3.40.640.10">
    <property type="entry name" value="Type I PLP-dependent aspartate aminotransferase-like (Major domain)"/>
    <property type="match status" value="1"/>
</dbReference>
<dbReference type="SUPFAM" id="SSF53383">
    <property type="entry name" value="PLP-dependent transferases"/>
    <property type="match status" value="1"/>
</dbReference>
<dbReference type="InterPro" id="IPR015421">
    <property type="entry name" value="PyrdxlP-dep_Trfase_major"/>
</dbReference>
<dbReference type="CDD" id="cd00616">
    <property type="entry name" value="AHBA_syn"/>
    <property type="match status" value="1"/>
</dbReference>
<dbReference type="PIRSF" id="PIRSF000390">
    <property type="entry name" value="PLP_StrS"/>
    <property type="match status" value="1"/>
</dbReference>
<name>A0A084IME9_SALHC</name>
<accession>A0A084IME9</accession>
<feature type="active site" description="Proton acceptor" evidence="3">
    <location>
        <position position="184"/>
    </location>
</feature>
<dbReference type="STRING" id="1304275.C41B8_07547"/>
<comment type="similarity">
    <text evidence="2 5">Belongs to the DegT/DnrJ/EryC1 family.</text>
</comment>
<evidence type="ECO:0000256" key="4">
    <source>
        <dbReference type="PIRSR" id="PIRSR000390-2"/>
    </source>
</evidence>
<dbReference type="InterPro" id="IPR000653">
    <property type="entry name" value="DegT/StrS_aminotransferase"/>
</dbReference>
<dbReference type="GO" id="GO:0030170">
    <property type="term" value="F:pyridoxal phosphate binding"/>
    <property type="evidence" value="ECO:0007669"/>
    <property type="project" value="UniProtKB-ARBA"/>
</dbReference>
<evidence type="ECO:0000256" key="5">
    <source>
        <dbReference type="RuleBase" id="RU004508"/>
    </source>
</evidence>
<dbReference type="GO" id="GO:0000271">
    <property type="term" value="P:polysaccharide biosynthetic process"/>
    <property type="evidence" value="ECO:0007669"/>
    <property type="project" value="TreeGrafter"/>
</dbReference>
<evidence type="ECO:0000256" key="1">
    <source>
        <dbReference type="ARBA" id="ARBA00022898"/>
    </source>
</evidence>
<keyword evidence="6" id="KW-0808">Transferase</keyword>
<dbReference type="AlphaFoldDB" id="A0A084IME9"/>
<dbReference type="eggNOG" id="COG0399">
    <property type="taxonomic scope" value="Bacteria"/>
</dbReference>
<dbReference type="Pfam" id="PF01041">
    <property type="entry name" value="DegT_DnrJ_EryC1"/>
    <property type="match status" value="1"/>
</dbReference>
<dbReference type="Gene3D" id="3.90.1150.10">
    <property type="entry name" value="Aspartate Aminotransferase, domain 1"/>
    <property type="match status" value="1"/>
</dbReference>
<dbReference type="OrthoDB" id="9804264at2"/>
<keyword evidence="6" id="KW-0032">Aminotransferase</keyword>
<evidence type="ECO:0000313" key="6">
    <source>
        <dbReference type="EMBL" id="KEZ77883.1"/>
    </source>
</evidence>
<dbReference type="InterPro" id="IPR015422">
    <property type="entry name" value="PyrdxlP-dep_Trfase_small"/>
</dbReference>
<dbReference type="InterPro" id="IPR015424">
    <property type="entry name" value="PyrdxlP-dep_Trfase"/>
</dbReference>
<organism evidence="6 7">
    <name type="scientific">Salinisphaera hydrothermalis (strain C41B8)</name>
    <dbReference type="NCBI Taxonomy" id="1304275"/>
    <lineage>
        <taxon>Bacteria</taxon>
        <taxon>Pseudomonadati</taxon>
        <taxon>Pseudomonadota</taxon>
        <taxon>Gammaproteobacteria</taxon>
        <taxon>Salinisphaerales</taxon>
        <taxon>Salinisphaeraceae</taxon>
        <taxon>Salinisphaera</taxon>
    </lineage>
</organism>
<comment type="caution">
    <text evidence="6">The sequence shown here is derived from an EMBL/GenBank/DDBJ whole genome shotgun (WGS) entry which is preliminary data.</text>
</comment>
<dbReference type="Proteomes" id="UP000028302">
    <property type="component" value="Unassembled WGS sequence"/>
</dbReference>
<dbReference type="FunFam" id="3.40.640.10:FF:000089">
    <property type="entry name" value="Aminotransferase, DegT/DnrJ/EryC1/StrS family"/>
    <property type="match status" value="1"/>
</dbReference>
<protein>
    <submittedName>
        <fullName evidence="6">DegT/DnrJ/EryC1/StrS family aminotransferase</fullName>
    </submittedName>
</protein>
<proteinExistence type="inferred from homology"/>
<dbReference type="PANTHER" id="PTHR30244">
    <property type="entry name" value="TRANSAMINASE"/>
    <property type="match status" value="1"/>
</dbReference>
<dbReference type="EMBL" id="APNK01000008">
    <property type="protein sequence ID" value="KEZ77883.1"/>
    <property type="molecule type" value="Genomic_DNA"/>
</dbReference>